<evidence type="ECO:0000313" key="2">
    <source>
        <dbReference type="Proteomes" id="UP000183832"/>
    </source>
</evidence>
<proteinExistence type="predicted"/>
<evidence type="ECO:0000313" key="1">
    <source>
        <dbReference type="EMBL" id="CRL08712.1"/>
    </source>
</evidence>
<keyword evidence="2" id="KW-1185">Reference proteome</keyword>
<gene>
    <name evidence="1" type="ORF">CLUMA_CG021642</name>
</gene>
<accession>A0A1J1J8K2</accession>
<protein>
    <submittedName>
        <fullName evidence="1">CLUMA_CG021642, isoform A</fullName>
    </submittedName>
</protein>
<sequence length="66" mass="7748">MELPTERRKKSSAVEEIAFCILKSDIMLVKIFERKKTFAMYANLNRHELLVHKSVTENPDNLLIFP</sequence>
<reference evidence="1 2" key="1">
    <citation type="submission" date="2015-04" db="EMBL/GenBank/DDBJ databases">
        <authorList>
            <person name="Syromyatnikov M.Y."/>
            <person name="Popov V.N."/>
        </authorList>
    </citation>
    <scope>NUCLEOTIDE SEQUENCE [LARGE SCALE GENOMIC DNA]</scope>
</reference>
<dbReference type="AlphaFoldDB" id="A0A1J1J8K2"/>
<dbReference type="Proteomes" id="UP000183832">
    <property type="component" value="Unassembled WGS sequence"/>
</dbReference>
<organism evidence="1 2">
    <name type="scientific">Clunio marinus</name>
    <dbReference type="NCBI Taxonomy" id="568069"/>
    <lineage>
        <taxon>Eukaryota</taxon>
        <taxon>Metazoa</taxon>
        <taxon>Ecdysozoa</taxon>
        <taxon>Arthropoda</taxon>
        <taxon>Hexapoda</taxon>
        <taxon>Insecta</taxon>
        <taxon>Pterygota</taxon>
        <taxon>Neoptera</taxon>
        <taxon>Endopterygota</taxon>
        <taxon>Diptera</taxon>
        <taxon>Nematocera</taxon>
        <taxon>Chironomoidea</taxon>
        <taxon>Chironomidae</taxon>
        <taxon>Clunio</taxon>
    </lineage>
</organism>
<dbReference type="EMBL" id="CVRI01000075">
    <property type="protein sequence ID" value="CRL08712.1"/>
    <property type="molecule type" value="Genomic_DNA"/>
</dbReference>
<name>A0A1J1J8K2_9DIPT</name>